<sequence>MANSRIAKFITEAAPPQYINVIRHRASKMLDTISEEDRDVVGSDSSLKSPTSSTNVTASATSVAATNSSYFLKGIRRSFSVFEN</sequence>
<proteinExistence type="predicted"/>
<name>A0AAV1SGL7_9ROSI</name>
<dbReference type="EMBL" id="CAWUPB010001184">
    <property type="protein sequence ID" value="CAK7350173.1"/>
    <property type="molecule type" value="Genomic_DNA"/>
</dbReference>
<dbReference type="PANTHER" id="PTHR35101:SF12">
    <property type="entry name" value="OS02G0162600 PROTEIN"/>
    <property type="match status" value="1"/>
</dbReference>
<feature type="region of interest" description="Disordered" evidence="1">
    <location>
        <begin position="37"/>
        <end position="59"/>
    </location>
</feature>
<evidence type="ECO:0000313" key="2">
    <source>
        <dbReference type="EMBL" id="CAK7350173.1"/>
    </source>
</evidence>
<feature type="compositionally biased region" description="Low complexity" evidence="1">
    <location>
        <begin position="43"/>
        <end position="59"/>
    </location>
</feature>
<evidence type="ECO:0000256" key="1">
    <source>
        <dbReference type="SAM" id="MobiDB-lite"/>
    </source>
</evidence>
<gene>
    <name evidence="2" type="ORF">DCAF_LOCUS22900</name>
</gene>
<keyword evidence="3" id="KW-1185">Reference proteome</keyword>
<dbReference type="PANTHER" id="PTHR35101">
    <property type="entry name" value="OS02G0162600 PROTEIN"/>
    <property type="match status" value="1"/>
</dbReference>
<reference evidence="2 3" key="1">
    <citation type="submission" date="2024-01" db="EMBL/GenBank/DDBJ databases">
        <authorList>
            <person name="Waweru B."/>
        </authorList>
    </citation>
    <scope>NUCLEOTIDE SEQUENCE [LARGE SCALE GENOMIC DNA]</scope>
</reference>
<protein>
    <submittedName>
        <fullName evidence="2">Uncharacterized protein</fullName>
    </submittedName>
</protein>
<accession>A0AAV1SGL7</accession>
<evidence type="ECO:0000313" key="3">
    <source>
        <dbReference type="Proteomes" id="UP001314170"/>
    </source>
</evidence>
<comment type="caution">
    <text evidence="2">The sequence shown here is derived from an EMBL/GenBank/DDBJ whole genome shotgun (WGS) entry which is preliminary data.</text>
</comment>
<dbReference type="Proteomes" id="UP001314170">
    <property type="component" value="Unassembled WGS sequence"/>
</dbReference>
<dbReference type="AlphaFoldDB" id="A0AAV1SGL7"/>
<organism evidence="2 3">
    <name type="scientific">Dovyalis caffra</name>
    <dbReference type="NCBI Taxonomy" id="77055"/>
    <lineage>
        <taxon>Eukaryota</taxon>
        <taxon>Viridiplantae</taxon>
        <taxon>Streptophyta</taxon>
        <taxon>Embryophyta</taxon>
        <taxon>Tracheophyta</taxon>
        <taxon>Spermatophyta</taxon>
        <taxon>Magnoliopsida</taxon>
        <taxon>eudicotyledons</taxon>
        <taxon>Gunneridae</taxon>
        <taxon>Pentapetalae</taxon>
        <taxon>rosids</taxon>
        <taxon>fabids</taxon>
        <taxon>Malpighiales</taxon>
        <taxon>Salicaceae</taxon>
        <taxon>Flacourtieae</taxon>
        <taxon>Dovyalis</taxon>
    </lineage>
</organism>